<protein>
    <submittedName>
        <fullName evidence="1">Uncharacterized protein</fullName>
    </submittedName>
</protein>
<dbReference type="EMBL" id="HBUF01064556">
    <property type="protein sequence ID" value="CAG6627169.1"/>
    <property type="molecule type" value="Transcribed_RNA"/>
</dbReference>
<dbReference type="EMBL" id="HBUF01064554">
    <property type="protein sequence ID" value="CAG6627165.1"/>
    <property type="molecule type" value="Transcribed_RNA"/>
</dbReference>
<accession>A0A8D8Q8Z2</accession>
<dbReference type="EMBL" id="HBUF01401242">
    <property type="protein sequence ID" value="CAG6736935.1"/>
    <property type="molecule type" value="Transcribed_RNA"/>
</dbReference>
<proteinExistence type="predicted"/>
<dbReference type="EMBL" id="HBUF01226594">
    <property type="protein sequence ID" value="CAG6671667.1"/>
    <property type="molecule type" value="Transcribed_RNA"/>
</dbReference>
<organism evidence="1">
    <name type="scientific">Cacopsylla melanoneura</name>
    <dbReference type="NCBI Taxonomy" id="428564"/>
    <lineage>
        <taxon>Eukaryota</taxon>
        <taxon>Metazoa</taxon>
        <taxon>Ecdysozoa</taxon>
        <taxon>Arthropoda</taxon>
        <taxon>Hexapoda</taxon>
        <taxon>Insecta</taxon>
        <taxon>Pterygota</taxon>
        <taxon>Neoptera</taxon>
        <taxon>Paraneoptera</taxon>
        <taxon>Hemiptera</taxon>
        <taxon>Sternorrhyncha</taxon>
        <taxon>Psylloidea</taxon>
        <taxon>Psyllidae</taxon>
        <taxon>Psyllinae</taxon>
        <taxon>Cacopsylla</taxon>
    </lineage>
</organism>
<dbReference type="EMBL" id="HBUF01064555">
    <property type="protein sequence ID" value="CAG6627167.1"/>
    <property type="molecule type" value="Transcribed_RNA"/>
</dbReference>
<dbReference type="EMBL" id="HBUF01226593">
    <property type="protein sequence ID" value="CAG6671665.1"/>
    <property type="molecule type" value="Transcribed_RNA"/>
</dbReference>
<sequence>MRCASRYTWWRNHSSVFTGVRRTPCIRLRSQSRTKWARSPAGRSCSSLLGSDSNPRPTVYRARCSSRRVILRSGLPSVVLACRRCWDSMVPRYLHCPSSLLTPRLCRMISLL</sequence>
<name>A0A8D8Q8Z2_9HEMI</name>
<dbReference type="EMBL" id="HBUF01401241">
    <property type="protein sequence ID" value="CAG6736933.1"/>
    <property type="molecule type" value="Transcribed_RNA"/>
</dbReference>
<dbReference type="AlphaFoldDB" id="A0A8D8Q8Z2"/>
<reference evidence="1" key="1">
    <citation type="submission" date="2021-05" db="EMBL/GenBank/DDBJ databases">
        <authorList>
            <person name="Alioto T."/>
            <person name="Alioto T."/>
            <person name="Gomez Garrido J."/>
        </authorList>
    </citation>
    <scope>NUCLEOTIDE SEQUENCE</scope>
</reference>
<dbReference type="EMBL" id="HBUF01401240">
    <property type="protein sequence ID" value="CAG6736931.1"/>
    <property type="molecule type" value="Transcribed_RNA"/>
</dbReference>
<evidence type="ECO:0000313" key="1">
    <source>
        <dbReference type="EMBL" id="CAG6627165.1"/>
    </source>
</evidence>